<name>A0A914RU40_PAREQ</name>
<organism evidence="2 3">
    <name type="scientific">Parascaris equorum</name>
    <name type="common">Equine roundworm</name>
    <dbReference type="NCBI Taxonomy" id="6256"/>
    <lineage>
        <taxon>Eukaryota</taxon>
        <taxon>Metazoa</taxon>
        <taxon>Ecdysozoa</taxon>
        <taxon>Nematoda</taxon>
        <taxon>Chromadorea</taxon>
        <taxon>Rhabditida</taxon>
        <taxon>Spirurina</taxon>
        <taxon>Ascaridomorpha</taxon>
        <taxon>Ascaridoidea</taxon>
        <taxon>Ascarididae</taxon>
        <taxon>Parascaris</taxon>
    </lineage>
</organism>
<accession>A0A914RU40</accession>
<feature type="domain" description="Ras-GAP" evidence="1">
    <location>
        <begin position="121"/>
        <end position="163"/>
    </location>
</feature>
<reference evidence="3" key="1">
    <citation type="submission" date="2022-11" db="UniProtKB">
        <authorList>
            <consortium name="WormBaseParasite"/>
        </authorList>
    </citation>
    <scope>IDENTIFICATION</scope>
</reference>
<dbReference type="Gene3D" id="1.10.506.10">
    <property type="entry name" value="GTPase Activation - p120gap, domain 1"/>
    <property type="match status" value="1"/>
</dbReference>
<dbReference type="SUPFAM" id="SSF48350">
    <property type="entry name" value="GTPase activation domain, GAP"/>
    <property type="match status" value="1"/>
</dbReference>
<evidence type="ECO:0000313" key="3">
    <source>
        <dbReference type="WBParaSite" id="PEQ_0000999501-mRNA-1"/>
    </source>
</evidence>
<dbReference type="WBParaSite" id="PEQ_0000999501-mRNA-1">
    <property type="protein sequence ID" value="PEQ_0000999501-mRNA-1"/>
    <property type="gene ID" value="PEQ_0000999501"/>
</dbReference>
<dbReference type="InterPro" id="IPR008936">
    <property type="entry name" value="Rho_GTPase_activation_prot"/>
</dbReference>
<dbReference type="PROSITE" id="PS50018">
    <property type="entry name" value="RAS_GTPASE_ACTIV_2"/>
    <property type="match status" value="1"/>
</dbReference>
<evidence type="ECO:0000259" key="1">
    <source>
        <dbReference type="PROSITE" id="PS50018"/>
    </source>
</evidence>
<keyword evidence="2" id="KW-1185">Reference proteome</keyword>
<dbReference type="Proteomes" id="UP000887564">
    <property type="component" value="Unplaced"/>
</dbReference>
<dbReference type="AlphaFoldDB" id="A0A914RU40"/>
<proteinExistence type="predicted"/>
<protein>
    <submittedName>
        <fullName evidence="3">Ras-GAP domain-containing protein</fullName>
    </submittedName>
</protein>
<dbReference type="InterPro" id="IPR001936">
    <property type="entry name" value="RasGAP_dom"/>
</dbReference>
<sequence length="163" mass="18602">MECEPRDNHDSQRPQIRLSLWHDVLGGFNSYFHGQVRILLDETTMRPKTDSSGPQCVSGSIMSTQMLSLPQTRAAFRLSLQASTTKLSNASSLILFSSMRKSRRYRLTHISRTFSAPLTRDVNTLFRSQTLASKIIYEEMKFLGHQYLVISLKPVIDMVGYVE</sequence>
<evidence type="ECO:0000313" key="2">
    <source>
        <dbReference type="Proteomes" id="UP000887564"/>
    </source>
</evidence>